<dbReference type="GO" id="GO:1904047">
    <property type="term" value="F:S-adenosyl-L-methionine binding"/>
    <property type="evidence" value="ECO:0007669"/>
    <property type="project" value="UniProtKB-UniRule"/>
</dbReference>
<feature type="binding site" evidence="8">
    <location>
        <position position="48"/>
    </location>
    <ligand>
        <name>[4Fe-4S] cluster</name>
        <dbReference type="ChEBI" id="CHEBI:49883"/>
        <note>4Fe-4S-S-AdoMet</note>
    </ligand>
</feature>
<evidence type="ECO:0000313" key="10">
    <source>
        <dbReference type="EMBL" id="TQJ05088.1"/>
    </source>
</evidence>
<dbReference type="GO" id="GO:0016840">
    <property type="term" value="F:carbon-nitrogen lyase activity"/>
    <property type="evidence" value="ECO:0007669"/>
    <property type="project" value="UniProtKB-UniRule"/>
</dbReference>
<name>A0A542DPP9_AMYCI</name>
<evidence type="ECO:0000256" key="5">
    <source>
        <dbReference type="ARBA" id="ARBA00023004"/>
    </source>
</evidence>
<feature type="binding site" evidence="8">
    <location>
        <position position="88"/>
    </location>
    <ligand>
        <name>substrate</name>
    </ligand>
</feature>
<proteinExistence type="inferred from homology"/>
<comment type="function">
    <text evidence="8">Catalyzes the complex heterocyclic radical-mediated conversion of 6-carboxy-5,6,7,8-tetrahydropterin (CPH4) to 7-carboxy-7-deazaguanine (CDG), a step common to the biosynthetic pathways of all 7-deazapurine-containing compounds.</text>
</comment>
<comment type="catalytic activity">
    <reaction evidence="8">
        <text>6-carboxy-5,6,7,8-tetrahydropterin + H(+) = 7-carboxy-7-carbaguanine + NH4(+)</text>
        <dbReference type="Rhea" id="RHEA:27974"/>
        <dbReference type="ChEBI" id="CHEBI:15378"/>
        <dbReference type="ChEBI" id="CHEBI:28938"/>
        <dbReference type="ChEBI" id="CHEBI:61032"/>
        <dbReference type="ChEBI" id="CHEBI:61036"/>
        <dbReference type="EC" id="4.3.99.3"/>
    </reaction>
</comment>
<evidence type="ECO:0000256" key="1">
    <source>
        <dbReference type="ARBA" id="ARBA00022485"/>
    </source>
</evidence>
<evidence type="ECO:0000256" key="7">
    <source>
        <dbReference type="ARBA" id="ARBA00023239"/>
    </source>
</evidence>
<comment type="caution">
    <text evidence="8">Lacks conserved residue(s) required for the propagation of feature annotation.</text>
</comment>
<dbReference type="UniPathway" id="UPA00391"/>
<feature type="binding site" evidence="8">
    <location>
        <begin position="47"/>
        <end position="49"/>
    </location>
    <ligand>
        <name>S-adenosyl-L-methionine</name>
        <dbReference type="ChEBI" id="CHEBI:59789"/>
    </ligand>
</feature>
<dbReference type="CDD" id="cd01335">
    <property type="entry name" value="Radical_SAM"/>
    <property type="match status" value="1"/>
</dbReference>
<comment type="cofactor">
    <cofactor evidence="8">
        <name>[4Fe-4S] cluster</name>
        <dbReference type="ChEBI" id="CHEBI:49883"/>
    </cofactor>
    <text evidence="8">Binds 1 [4Fe-4S] cluster. The cluster is coordinated with 3 cysteines and an exchangeable S-adenosyl-L-methionine.</text>
</comment>
<feature type="domain" description="Radical SAM core" evidence="9">
    <location>
        <begin position="28"/>
        <end position="235"/>
    </location>
</feature>
<evidence type="ECO:0000256" key="3">
    <source>
        <dbReference type="ARBA" id="ARBA00022723"/>
    </source>
</evidence>
<keyword evidence="3 8" id="KW-0479">Metal-binding</keyword>
<comment type="caution">
    <text evidence="10">The sequence shown here is derived from an EMBL/GenBank/DDBJ whole genome shotgun (WGS) entry which is preliminary data.</text>
</comment>
<feature type="binding site" evidence="8">
    <location>
        <position position="90"/>
    </location>
    <ligand>
        <name>S-adenosyl-L-methionine</name>
        <dbReference type="ChEBI" id="CHEBI:59789"/>
    </ligand>
</feature>
<dbReference type="PANTHER" id="PTHR42836:SF1">
    <property type="entry name" value="7-CARBOXY-7-DEAZAGUANINE SYNTHASE"/>
    <property type="match status" value="1"/>
</dbReference>
<evidence type="ECO:0000259" key="9">
    <source>
        <dbReference type="PROSITE" id="PS51918"/>
    </source>
</evidence>
<dbReference type="SFLD" id="SFLDS00029">
    <property type="entry name" value="Radical_SAM"/>
    <property type="match status" value="1"/>
</dbReference>
<evidence type="ECO:0000256" key="4">
    <source>
        <dbReference type="ARBA" id="ARBA00022842"/>
    </source>
</evidence>
<dbReference type="InterPro" id="IPR007197">
    <property type="entry name" value="rSAM"/>
</dbReference>
<dbReference type="EMBL" id="VFML01000001">
    <property type="protein sequence ID" value="TQJ05088.1"/>
    <property type="molecule type" value="Genomic_DNA"/>
</dbReference>
<evidence type="ECO:0000313" key="11">
    <source>
        <dbReference type="Proteomes" id="UP000320876"/>
    </source>
</evidence>
<keyword evidence="4 8" id="KW-0460">Magnesium</keyword>
<dbReference type="InterPro" id="IPR058240">
    <property type="entry name" value="rSAM_sf"/>
</dbReference>
<dbReference type="OrthoDB" id="9782387at2"/>
<organism evidence="10 11">
    <name type="scientific">Amycolatopsis cihanbeyliensis</name>
    <dbReference type="NCBI Taxonomy" id="1128664"/>
    <lineage>
        <taxon>Bacteria</taxon>
        <taxon>Bacillati</taxon>
        <taxon>Actinomycetota</taxon>
        <taxon>Actinomycetes</taxon>
        <taxon>Pseudonocardiales</taxon>
        <taxon>Pseudonocardiaceae</taxon>
        <taxon>Amycolatopsis</taxon>
    </lineage>
</organism>
<feature type="binding site" evidence="8">
    <location>
        <begin position="22"/>
        <end position="24"/>
    </location>
    <ligand>
        <name>substrate</name>
    </ligand>
</feature>
<keyword evidence="2 8" id="KW-0949">S-adenosyl-L-methionine</keyword>
<keyword evidence="6 8" id="KW-0411">Iron-sulfur</keyword>
<comment type="pathway">
    <text evidence="8">Purine metabolism; 7-cyano-7-deazaguanine biosynthesis.</text>
</comment>
<dbReference type="EC" id="4.3.99.3" evidence="8"/>
<dbReference type="SUPFAM" id="SSF102114">
    <property type="entry name" value="Radical SAM enzymes"/>
    <property type="match status" value="1"/>
</dbReference>
<accession>A0A542DPP9</accession>
<dbReference type="PIRSF" id="PIRSF000370">
    <property type="entry name" value="QueE"/>
    <property type="match status" value="1"/>
</dbReference>
<keyword evidence="1 8" id="KW-0004">4Fe-4S</keyword>
<dbReference type="Pfam" id="PF04055">
    <property type="entry name" value="Radical_SAM"/>
    <property type="match status" value="1"/>
</dbReference>
<protein>
    <recommendedName>
        <fullName evidence="8">7-carboxy-7-deazaguanine synthase</fullName>
        <shortName evidence="8">CDG synthase</shortName>
        <ecNumber evidence="8">4.3.99.3</ecNumber>
    </recommendedName>
    <alternativeName>
        <fullName evidence="8">Queuosine biosynthesis protein QueE</fullName>
    </alternativeName>
</protein>
<reference evidence="10 11" key="1">
    <citation type="submission" date="2019-06" db="EMBL/GenBank/DDBJ databases">
        <title>Sequencing the genomes of 1000 actinobacteria strains.</title>
        <authorList>
            <person name="Klenk H.-P."/>
        </authorList>
    </citation>
    <scope>NUCLEOTIDE SEQUENCE [LARGE SCALE GENOMIC DNA]</scope>
    <source>
        <strain evidence="10 11">DSM 45679</strain>
    </source>
</reference>
<feature type="binding site" evidence="8">
    <location>
        <position position="37"/>
    </location>
    <ligand>
        <name>substrate</name>
    </ligand>
</feature>
<feature type="binding site" evidence="8">
    <location>
        <position position="41"/>
    </location>
    <ligand>
        <name>[4Fe-4S] cluster</name>
        <dbReference type="ChEBI" id="CHEBI:49883"/>
        <note>4Fe-4S-S-AdoMet</note>
    </ligand>
</feature>
<dbReference type="InterPro" id="IPR024924">
    <property type="entry name" value="7-CO-7-deazaguanine_synth-like"/>
</dbReference>
<comment type="similarity">
    <text evidence="8">Belongs to the radical SAM superfamily. 7-carboxy-7-deazaguanine synthase family.</text>
</comment>
<comment type="cofactor">
    <cofactor evidence="8">
        <name>Mg(2+)</name>
        <dbReference type="ChEBI" id="CHEBI:18420"/>
    </cofactor>
</comment>
<dbReference type="AlphaFoldDB" id="A0A542DPP9"/>
<keyword evidence="8" id="KW-0671">Queuosine biosynthesis</keyword>
<dbReference type="Proteomes" id="UP000320876">
    <property type="component" value="Unassembled WGS sequence"/>
</dbReference>
<gene>
    <name evidence="8" type="primary">queE</name>
    <name evidence="10" type="ORF">FB471_4911</name>
</gene>
<feature type="binding site" evidence="8">
    <location>
        <position position="45"/>
    </location>
    <ligand>
        <name>[4Fe-4S] cluster</name>
        <dbReference type="ChEBI" id="CHEBI:49883"/>
        <note>4Fe-4S-S-AdoMet</note>
    </ligand>
</feature>
<dbReference type="GO" id="GO:0000287">
    <property type="term" value="F:magnesium ion binding"/>
    <property type="evidence" value="ECO:0007669"/>
    <property type="project" value="UniProtKB-UniRule"/>
</dbReference>
<keyword evidence="11" id="KW-1185">Reference proteome</keyword>
<keyword evidence="7 8" id="KW-0456">Lyase</keyword>
<dbReference type="HAMAP" id="MF_00917">
    <property type="entry name" value="QueE"/>
    <property type="match status" value="1"/>
</dbReference>
<dbReference type="PROSITE" id="PS51918">
    <property type="entry name" value="RADICAL_SAM"/>
    <property type="match status" value="1"/>
</dbReference>
<dbReference type="InterPro" id="IPR013785">
    <property type="entry name" value="Aldolase_TIM"/>
</dbReference>
<dbReference type="GO" id="GO:0051539">
    <property type="term" value="F:4 iron, 4 sulfur cluster binding"/>
    <property type="evidence" value="ECO:0007669"/>
    <property type="project" value="UniProtKB-UniRule"/>
</dbReference>
<dbReference type="Gene3D" id="3.20.20.70">
    <property type="entry name" value="Aldolase class I"/>
    <property type="match status" value="1"/>
</dbReference>
<comment type="subunit">
    <text evidence="8">Homodimer.</text>
</comment>
<dbReference type="PANTHER" id="PTHR42836">
    <property type="entry name" value="7-CARBOXY-7-DEAZAGUANINE SYNTHASE"/>
    <property type="match status" value="1"/>
</dbReference>
<sequence>MTTTLLPLRDALLITETFGPTFQGEGPSCGQPAIFIRTSRCNLTCDWCDEPRTWDHSRFNLAEHTSWQSIADLTDWVLSYDTDLVVITGGEPLLQQYRLVPLVAALLEAGRRVEFETNGTIVPVQDVRLDQVQFNVSPKLASSGIPAQRRIVPEALNALPQTNTVFKFVITAEHREADLAEADHLVDTYGLRRVWLMPEGTTRDAVTSGLQALAEPALKRGWGLTTRLHVQLWENAHGR</sequence>
<evidence type="ECO:0000256" key="6">
    <source>
        <dbReference type="ARBA" id="ARBA00023014"/>
    </source>
</evidence>
<evidence type="ECO:0000256" key="8">
    <source>
        <dbReference type="HAMAP-Rule" id="MF_00917"/>
    </source>
</evidence>
<feature type="binding site" evidence="8">
    <location>
        <begin position="137"/>
        <end position="139"/>
    </location>
    <ligand>
        <name>S-adenosyl-L-methionine</name>
        <dbReference type="ChEBI" id="CHEBI:59789"/>
    </ligand>
</feature>
<dbReference type="GO" id="GO:0008616">
    <property type="term" value="P:tRNA queuosine(34) biosynthetic process"/>
    <property type="evidence" value="ECO:0007669"/>
    <property type="project" value="UniProtKB-UniRule"/>
</dbReference>
<keyword evidence="5 8" id="KW-0408">Iron</keyword>
<comment type="cofactor">
    <cofactor evidence="8">
        <name>S-adenosyl-L-methionine</name>
        <dbReference type="ChEBI" id="CHEBI:59789"/>
    </cofactor>
    <text evidence="8">Binds 1 S-adenosyl-L-methionine per subunit.</text>
</comment>
<evidence type="ECO:0000256" key="2">
    <source>
        <dbReference type="ARBA" id="ARBA00022691"/>
    </source>
</evidence>